<keyword evidence="5 9" id="KW-0479">Metal-binding</keyword>
<sequence length="715" mass="77533">MIEVIATLFRWLQLASNMILVGGCVFLAIAGAFHSPWVTRLERALPWLGLILLVGLLGILATTTAQATGVPDNAWRVQAWLGLLQNTRMGHIWIGRAACAVAVLAIACYLRYSPRARWKYLLCATAASITLTVGALASHSAAEELSLLSVLPYALHIILASVWFGALPAFLAICFACTEPMGADKATKGGARPGIQTEAIARIHALFQSREQAVQAGAEALKRFSAMALPVMLAVIATGVIITDRMVDASYSGLVATRYGWLLDAKVALLGVVLVIAARARSTWLPLLAQGSASQDSVTKDNTQDSANLDRALAGGQKLRKWVSFEFMLALGIVLLATIVANTVPAKHALIQEWPYSFRFSLAATWGDPTVMTRVWSGVALLVAAGGAIALGRRKHWNTKLRIGVPAALIVAALATGLPPLAVDAYPETYRKTPVPFDTISIANGSGLFAENCVACHGSQGKGDGVMAKSFAKPPVDMLTEPHTAKHTAGDFFHWLTFGIPDTGMPVFADKLTEEDRWDVVNYLHAMSRGYQARLMSPKVKPEQPQPNMGPPNFSYTAYDGSSGTLKDFRGQKNVLLVLFSWPHSQERLRELGELYPRLAQANTILLAVPEGDPSAQELAHIAAQVPFPVVNQGAHEVVQSYALFRRTLSKPDLLGEGTLPRHMEFVIDRFGYLRARWIPDADGPGWNHADMLLQQLAQLNREKEILPPPGDHVH</sequence>
<evidence type="ECO:0000313" key="12">
    <source>
        <dbReference type="EMBL" id="SEL05215.1"/>
    </source>
</evidence>
<feature type="transmembrane region" description="Helical" evidence="10">
    <location>
        <begin position="45"/>
        <end position="70"/>
    </location>
</feature>
<evidence type="ECO:0000256" key="5">
    <source>
        <dbReference type="ARBA" id="ARBA00022723"/>
    </source>
</evidence>
<dbReference type="AlphaFoldDB" id="A0A1H7M399"/>
<gene>
    <name evidence="12" type="ORF">SAMN05216387_104229</name>
</gene>
<dbReference type="InterPro" id="IPR000866">
    <property type="entry name" value="AhpC/TSA"/>
</dbReference>
<evidence type="ECO:0000256" key="10">
    <source>
        <dbReference type="SAM" id="Phobius"/>
    </source>
</evidence>
<dbReference type="SUPFAM" id="SSF52833">
    <property type="entry name" value="Thioredoxin-like"/>
    <property type="match status" value="1"/>
</dbReference>
<evidence type="ECO:0000256" key="4">
    <source>
        <dbReference type="ARBA" id="ARBA00022692"/>
    </source>
</evidence>
<feature type="transmembrane region" description="Helical" evidence="10">
    <location>
        <begin position="371"/>
        <end position="391"/>
    </location>
</feature>
<evidence type="ECO:0000256" key="8">
    <source>
        <dbReference type="ARBA" id="ARBA00023136"/>
    </source>
</evidence>
<keyword evidence="8 10" id="KW-0472">Membrane</keyword>
<dbReference type="RefSeq" id="WP_090828441.1">
    <property type="nucleotide sequence ID" value="NZ_FOBH01000004.1"/>
</dbReference>
<dbReference type="GO" id="GO:0009055">
    <property type="term" value="F:electron transfer activity"/>
    <property type="evidence" value="ECO:0007669"/>
    <property type="project" value="InterPro"/>
</dbReference>
<dbReference type="GO" id="GO:0016209">
    <property type="term" value="F:antioxidant activity"/>
    <property type="evidence" value="ECO:0007669"/>
    <property type="project" value="InterPro"/>
</dbReference>
<feature type="transmembrane region" description="Helical" evidence="10">
    <location>
        <begin position="153"/>
        <end position="178"/>
    </location>
</feature>
<comment type="subcellular location">
    <subcellularLocation>
        <location evidence="1">Cell membrane</location>
        <topology evidence="1">Multi-pass membrane protein</topology>
    </subcellularLocation>
</comment>
<feature type="transmembrane region" description="Helical" evidence="10">
    <location>
        <begin position="227"/>
        <end position="247"/>
    </location>
</feature>
<evidence type="ECO:0000256" key="6">
    <source>
        <dbReference type="ARBA" id="ARBA00022989"/>
    </source>
</evidence>
<dbReference type="PANTHER" id="PTHR34820">
    <property type="entry name" value="INNER MEMBRANE PROTEIN YEBZ"/>
    <property type="match status" value="1"/>
</dbReference>
<keyword evidence="3 9" id="KW-0349">Heme</keyword>
<dbReference type="InterPro" id="IPR036249">
    <property type="entry name" value="Thioredoxin-like_sf"/>
</dbReference>
<dbReference type="Pfam" id="PF00034">
    <property type="entry name" value="Cytochrom_C"/>
    <property type="match status" value="1"/>
</dbReference>
<evidence type="ECO:0000256" key="7">
    <source>
        <dbReference type="ARBA" id="ARBA00023004"/>
    </source>
</evidence>
<keyword evidence="4 10" id="KW-0812">Transmembrane</keyword>
<dbReference type="Pfam" id="PF05425">
    <property type="entry name" value="CopD"/>
    <property type="match status" value="1"/>
</dbReference>
<name>A0A1H7M399_9PROT</name>
<feature type="transmembrane region" description="Helical" evidence="10">
    <location>
        <begin position="259"/>
        <end position="278"/>
    </location>
</feature>
<dbReference type="GO" id="GO:0006825">
    <property type="term" value="P:copper ion transport"/>
    <property type="evidence" value="ECO:0007669"/>
    <property type="project" value="InterPro"/>
</dbReference>
<dbReference type="Gene3D" id="1.10.760.10">
    <property type="entry name" value="Cytochrome c-like domain"/>
    <property type="match status" value="1"/>
</dbReference>
<dbReference type="GO" id="GO:0005886">
    <property type="term" value="C:plasma membrane"/>
    <property type="evidence" value="ECO:0007669"/>
    <property type="project" value="UniProtKB-SubCell"/>
</dbReference>
<dbReference type="InterPro" id="IPR008457">
    <property type="entry name" value="Cu-R_CopD_dom"/>
</dbReference>
<evidence type="ECO:0000313" key="13">
    <source>
        <dbReference type="Proteomes" id="UP000198620"/>
    </source>
</evidence>
<dbReference type="GO" id="GO:0020037">
    <property type="term" value="F:heme binding"/>
    <property type="evidence" value="ECO:0007669"/>
    <property type="project" value="InterPro"/>
</dbReference>
<keyword evidence="13" id="KW-1185">Reference proteome</keyword>
<evidence type="ECO:0000256" key="1">
    <source>
        <dbReference type="ARBA" id="ARBA00004651"/>
    </source>
</evidence>
<dbReference type="Proteomes" id="UP000198620">
    <property type="component" value="Unassembled WGS sequence"/>
</dbReference>
<dbReference type="OrthoDB" id="9765171at2"/>
<dbReference type="PROSITE" id="PS51007">
    <property type="entry name" value="CYTC"/>
    <property type="match status" value="1"/>
</dbReference>
<evidence type="ECO:0000256" key="9">
    <source>
        <dbReference type="PROSITE-ProRule" id="PRU00433"/>
    </source>
</evidence>
<reference evidence="12 13" key="1">
    <citation type="submission" date="2016-10" db="EMBL/GenBank/DDBJ databases">
        <authorList>
            <person name="de Groot N.N."/>
        </authorList>
    </citation>
    <scope>NUCLEOTIDE SEQUENCE [LARGE SCALE GENOMIC DNA]</scope>
    <source>
        <strain evidence="12 13">Nv1</strain>
    </source>
</reference>
<dbReference type="GO" id="GO:0046872">
    <property type="term" value="F:metal ion binding"/>
    <property type="evidence" value="ECO:0007669"/>
    <property type="project" value="UniProtKB-KW"/>
</dbReference>
<evidence type="ECO:0000259" key="11">
    <source>
        <dbReference type="PROSITE" id="PS51007"/>
    </source>
</evidence>
<dbReference type="InterPro" id="IPR032694">
    <property type="entry name" value="CopC/D"/>
</dbReference>
<dbReference type="EMBL" id="FOBH01000004">
    <property type="protein sequence ID" value="SEL05215.1"/>
    <property type="molecule type" value="Genomic_DNA"/>
</dbReference>
<evidence type="ECO:0000256" key="2">
    <source>
        <dbReference type="ARBA" id="ARBA00022475"/>
    </source>
</evidence>
<evidence type="ECO:0000256" key="3">
    <source>
        <dbReference type="ARBA" id="ARBA00022617"/>
    </source>
</evidence>
<keyword evidence="2" id="KW-1003">Cell membrane</keyword>
<keyword evidence="6 10" id="KW-1133">Transmembrane helix</keyword>
<accession>A0A1H7M399</accession>
<dbReference type="InterPro" id="IPR009056">
    <property type="entry name" value="Cyt_c-like_dom"/>
</dbReference>
<dbReference type="Gene3D" id="3.40.30.10">
    <property type="entry name" value="Glutaredoxin"/>
    <property type="match status" value="1"/>
</dbReference>
<organism evidence="12 13">
    <name type="scientific">Nitrosovibrio tenuis</name>
    <dbReference type="NCBI Taxonomy" id="1233"/>
    <lineage>
        <taxon>Bacteria</taxon>
        <taxon>Pseudomonadati</taxon>
        <taxon>Pseudomonadota</taxon>
        <taxon>Betaproteobacteria</taxon>
        <taxon>Nitrosomonadales</taxon>
        <taxon>Nitrosomonadaceae</taxon>
        <taxon>Nitrosovibrio</taxon>
    </lineage>
</organism>
<dbReference type="STRING" id="1233.SAMN05216387_104229"/>
<keyword evidence="7 9" id="KW-0408">Iron</keyword>
<dbReference type="PANTHER" id="PTHR34820:SF4">
    <property type="entry name" value="INNER MEMBRANE PROTEIN YEBZ"/>
    <property type="match status" value="1"/>
</dbReference>
<proteinExistence type="predicted"/>
<feature type="domain" description="Cytochrome c" evidence="11">
    <location>
        <begin position="440"/>
        <end position="528"/>
    </location>
</feature>
<dbReference type="GO" id="GO:0016491">
    <property type="term" value="F:oxidoreductase activity"/>
    <property type="evidence" value="ECO:0007669"/>
    <property type="project" value="InterPro"/>
</dbReference>
<feature type="transmembrane region" description="Helical" evidence="10">
    <location>
        <begin position="90"/>
        <end position="109"/>
    </location>
</feature>
<dbReference type="SUPFAM" id="SSF46626">
    <property type="entry name" value="Cytochrome c"/>
    <property type="match status" value="1"/>
</dbReference>
<dbReference type="InterPro" id="IPR036909">
    <property type="entry name" value="Cyt_c-like_dom_sf"/>
</dbReference>
<feature type="transmembrane region" description="Helical" evidence="10">
    <location>
        <begin position="327"/>
        <end position="351"/>
    </location>
</feature>
<feature type="transmembrane region" description="Helical" evidence="10">
    <location>
        <begin position="121"/>
        <end position="141"/>
    </location>
</feature>
<feature type="transmembrane region" description="Helical" evidence="10">
    <location>
        <begin position="12"/>
        <end position="33"/>
    </location>
</feature>
<feature type="transmembrane region" description="Helical" evidence="10">
    <location>
        <begin position="403"/>
        <end position="423"/>
    </location>
</feature>
<protein>
    <submittedName>
        <fullName evidence="12">Putative copper resistance protein D</fullName>
    </submittedName>
</protein>
<dbReference type="Pfam" id="PF00578">
    <property type="entry name" value="AhpC-TSA"/>
    <property type="match status" value="1"/>
</dbReference>